<dbReference type="EMBL" id="WPAF01000012">
    <property type="protein sequence ID" value="KAF0134106.1"/>
    <property type="molecule type" value="Genomic_DNA"/>
</dbReference>
<accession>A0A833L134</accession>
<name>A0A833L134_UNCSA</name>
<dbReference type="GO" id="GO:0043709">
    <property type="term" value="P:cell adhesion involved in single-species biofilm formation"/>
    <property type="evidence" value="ECO:0007669"/>
    <property type="project" value="TreeGrafter"/>
</dbReference>
<proteinExistence type="predicted"/>
<dbReference type="NCBIfam" id="TIGR00254">
    <property type="entry name" value="GGDEF"/>
    <property type="match status" value="1"/>
</dbReference>
<dbReference type="SUPFAM" id="SSF55073">
    <property type="entry name" value="Nucleotide cyclase"/>
    <property type="match status" value="1"/>
</dbReference>
<organism evidence="3 4">
    <name type="scientific">Candidatus Saganbacteria bacterium</name>
    <dbReference type="NCBI Taxonomy" id="2575572"/>
    <lineage>
        <taxon>Bacteria</taxon>
        <taxon>Bacillati</taxon>
        <taxon>Saganbacteria</taxon>
    </lineage>
</organism>
<evidence type="ECO:0000313" key="3">
    <source>
        <dbReference type="EMBL" id="KAF0134106.1"/>
    </source>
</evidence>
<dbReference type="FunFam" id="3.30.70.270:FF:000001">
    <property type="entry name" value="Diguanylate cyclase domain protein"/>
    <property type="match status" value="1"/>
</dbReference>
<dbReference type="InterPro" id="IPR043128">
    <property type="entry name" value="Rev_trsase/Diguanyl_cyclase"/>
</dbReference>
<evidence type="ECO:0000259" key="2">
    <source>
        <dbReference type="PROSITE" id="PS50887"/>
    </source>
</evidence>
<comment type="caution">
    <text evidence="3">The sequence shown here is derived from an EMBL/GenBank/DDBJ whole genome shotgun (WGS) entry which is preliminary data.</text>
</comment>
<evidence type="ECO:0000256" key="1">
    <source>
        <dbReference type="SAM" id="MobiDB-lite"/>
    </source>
</evidence>
<dbReference type="PANTHER" id="PTHR45138:SF9">
    <property type="entry name" value="DIGUANYLATE CYCLASE DGCM-RELATED"/>
    <property type="match status" value="1"/>
</dbReference>
<feature type="region of interest" description="Disordered" evidence="1">
    <location>
        <begin position="22"/>
        <end position="42"/>
    </location>
</feature>
<dbReference type="GO" id="GO:0005886">
    <property type="term" value="C:plasma membrane"/>
    <property type="evidence" value="ECO:0007669"/>
    <property type="project" value="TreeGrafter"/>
</dbReference>
<feature type="domain" description="GGDEF" evidence="2">
    <location>
        <begin position="254"/>
        <end position="386"/>
    </location>
</feature>
<reference evidence="3 4" key="1">
    <citation type="submission" date="2019-12" db="EMBL/GenBank/DDBJ databases">
        <authorList>
            <person name="Wolfe R."/>
            <person name="Danczak R."/>
            <person name="Wilkins M."/>
        </authorList>
    </citation>
    <scope>NUCLEOTIDE SEQUENCE [LARGE SCALE GENOMIC DNA]</scope>
    <source>
        <strain evidence="3">X2_MaxBin.013</strain>
    </source>
</reference>
<dbReference type="PROSITE" id="PS50887">
    <property type="entry name" value="GGDEF"/>
    <property type="match status" value="1"/>
</dbReference>
<dbReference type="GO" id="GO:0052621">
    <property type="term" value="F:diguanylate cyclase activity"/>
    <property type="evidence" value="ECO:0007669"/>
    <property type="project" value="TreeGrafter"/>
</dbReference>
<gene>
    <name evidence="3" type="ORF">FD145_862</name>
</gene>
<dbReference type="InterPro" id="IPR000160">
    <property type="entry name" value="GGDEF_dom"/>
</dbReference>
<dbReference type="Gene3D" id="3.30.70.270">
    <property type="match status" value="1"/>
</dbReference>
<dbReference type="InterPro" id="IPR029787">
    <property type="entry name" value="Nucleotide_cyclase"/>
</dbReference>
<dbReference type="GO" id="GO:1902201">
    <property type="term" value="P:negative regulation of bacterial-type flagellum-dependent cell motility"/>
    <property type="evidence" value="ECO:0007669"/>
    <property type="project" value="TreeGrafter"/>
</dbReference>
<dbReference type="Proteomes" id="UP000488506">
    <property type="component" value="Unassembled WGS sequence"/>
</dbReference>
<dbReference type="InterPro" id="IPR050469">
    <property type="entry name" value="Diguanylate_Cyclase"/>
</dbReference>
<dbReference type="Pfam" id="PF00990">
    <property type="entry name" value="GGDEF"/>
    <property type="match status" value="1"/>
</dbReference>
<dbReference type="AlphaFoldDB" id="A0A833L134"/>
<feature type="compositionally biased region" description="Basic and acidic residues" evidence="1">
    <location>
        <begin position="29"/>
        <end position="42"/>
    </location>
</feature>
<dbReference type="PANTHER" id="PTHR45138">
    <property type="entry name" value="REGULATORY COMPONENTS OF SENSORY TRANSDUCTION SYSTEM"/>
    <property type="match status" value="1"/>
</dbReference>
<sequence length="386" mass="42875">MGHINTSTGNQYVRFTIHGLGVRPKSGTKRTESNPHRRLESELNGKLNRIPLIAEVNVDAGLRVLLKMANEVGYSQARVFNIELSDQGAGSALETSGIGTEGEETSFSTGYKNITQDDEDIFTAYQVLLKFGENNPINQNIKGWEINKTGNYAILRKNCNGQATRTDLIAIRSSQNPQVFYLFKLTRPANKYVPLSILERMANDIYSQEKNSANQAGVNTIAITDALTGLYSRRHLETAITTAIAKRKRNPSADPLLYFFLDIDHFKHVNDNRGHQKGDEVLAQVSQAIKRTIRGTDTVVRFGGEEFIVVVDGISIEDGLQLAERIRKAIEDLRFTDDKGEEFKVTISIGVAKYEDGDTPTTLQLRADQAAFDAKHSGRNQVAVKT</sequence>
<protein>
    <submittedName>
        <fullName evidence="3">Diguanylate cyclase</fullName>
    </submittedName>
</protein>
<dbReference type="CDD" id="cd01949">
    <property type="entry name" value="GGDEF"/>
    <property type="match status" value="1"/>
</dbReference>
<dbReference type="SMART" id="SM00267">
    <property type="entry name" value="GGDEF"/>
    <property type="match status" value="1"/>
</dbReference>
<evidence type="ECO:0000313" key="4">
    <source>
        <dbReference type="Proteomes" id="UP000488506"/>
    </source>
</evidence>